<evidence type="ECO:0000313" key="2">
    <source>
        <dbReference type="Proteomes" id="UP000001351"/>
    </source>
</evidence>
<dbReference type="HOGENOM" id="CLU_153842_0_0_7"/>
<evidence type="ECO:0000313" key="1">
    <source>
        <dbReference type="EMBL" id="ADO68517.1"/>
    </source>
</evidence>
<accession>E3FWK4</accession>
<dbReference type="RefSeq" id="WP_013374309.1">
    <property type="nucleotide sequence ID" value="NC_014623.1"/>
</dbReference>
<dbReference type="OrthoDB" id="5523362at2"/>
<reference evidence="1 2" key="1">
    <citation type="journal article" date="2011" name="Mol. Biol. Evol.">
        <title>Comparative genomic analysis of fruiting body formation in Myxococcales.</title>
        <authorList>
            <person name="Huntley S."/>
            <person name="Hamann N."/>
            <person name="Wegener-Feldbrugge S."/>
            <person name="Treuner-Lange A."/>
            <person name="Kube M."/>
            <person name="Reinhardt R."/>
            <person name="Klages S."/>
            <person name="Muller R."/>
            <person name="Ronning C.M."/>
            <person name="Nierman W.C."/>
            <person name="Sogaard-Andersen L."/>
        </authorList>
    </citation>
    <scope>NUCLEOTIDE SEQUENCE [LARGE SCALE GENOMIC DNA]</scope>
    <source>
        <strain evidence="1 2">DW4/3-1</strain>
    </source>
</reference>
<gene>
    <name evidence="1" type="ordered locus">STAUR_0713</name>
</gene>
<keyword evidence="2" id="KW-1185">Reference proteome</keyword>
<protein>
    <submittedName>
        <fullName evidence="1">Uncharacterized protein</fullName>
    </submittedName>
</protein>
<sequence>MHPERQVLGFLIRGALSEERLLESVARAFSLAPGGASRFDVDSPAGATVLVETTLRRAGFRTDITLYVDASRASATTGLTSLEVARSSPSAPCRDVLLAAPRLRTLVKTAFHVIP</sequence>
<dbReference type="KEGG" id="sur:STAUR_0713"/>
<dbReference type="EMBL" id="CP002271">
    <property type="protein sequence ID" value="ADO68517.1"/>
    <property type="molecule type" value="Genomic_DNA"/>
</dbReference>
<organism evidence="1 2">
    <name type="scientific">Stigmatella aurantiaca (strain DW4/3-1)</name>
    <dbReference type="NCBI Taxonomy" id="378806"/>
    <lineage>
        <taxon>Bacteria</taxon>
        <taxon>Pseudomonadati</taxon>
        <taxon>Myxococcota</taxon>
        <taxon>Myxococcia</taxon>
        <taxon>Myxococcales</taxon>
        <taxon>Cystobacterineae</taxon>
        <taxon>Archangiaceae</taxon>
        <taxon>Stigmatella</taxon>
    </lineage>
</organism>
<dbReference type="STRING" id="378806.STAUR_0713"/>
<dbReference type="Proteomes" id="UP000001351">
    <property type="component" value="Chromosome"/>
</dbReference>
<dbReference type="AlphaFoldDB" id="E3FWK4"/>
<proteinExistence type="predicted"/>
<name>E3FWK4_STIAD</name>